<name>A0AAV7YV03_9EUKA</name>
<evidence type="ECO:0000313" key="4">
    <source>
        <dbReference type="Proteomes" id="UP001146793"/>
    </source>
</evidence>
<sequence length="410" mass="47726">MGNTTPHKTLSQKSWKKYLKMIAKSKEAILLIDEKISFSYFNRHAAQMLKIKNRKGVKLTPALISPLNQPHLGVDSSSGSQAVVQNVYKSKDGRFDYVWQYQKVTGELFFARVYLTILRVKKKTHCQCLWRPIKDPNEILTSSIGSFGSIGSLYDSFKSFNSINSYTSNTSFGSVISNSSNNSLSSFGKKIQEINLNSKNNLLSKSTNELSSTNNLSTNNQSTDNQSLTKSINSTISKDYKSNLNDTKSSLAQNTNYNSRQNNKVKNNYLPIMILEMDIDEEFMEFQDNIKKAVRSTNDLMAEKKIFDEFNRFETIFNTSLKKRENHIQKLTERTKKTKMDTKKKYQKLENQLQKRLFLYHEQIEKRKKIEEENRKLKEKLLKFKKIFDKQKKILDKFIFLFDENELENN</sequence>
<dbReference type="Gene3D" id="3.30.450.20">
    <property type="entry name" value="PAS domain"/>
    <property type="match status" value="1"/>
</dbReference>
<proteinExistence type="predicted"/>
<feature type="region of interest" description="Disordered" evidence="2">
    <location>
        <begin position="207"/>
        <end position="228"/>
    </location>
</feature>
<dbReference type="AlphaFoldDB" id="A0AAV7YV03"/>
<evidence type="ECO:0000256" key="2">
    <source>
        <dbReference type="SAM" id="MobiDB-lite"/>
    </source>
</evidence>
<keyword evidence="1" id="KW-0175">Coiled coil</keyword>
<feature type="coiled-coil region" evidence="1">
    <location>
        <begin position="332"/>
        <end position="387"/>
    </location>
</feature>
<organism evidence="3 4">
    <name type="scientific">Anaeramoeba flamelloides</name>
    <dbReference type="NCBI Taxonomy" id="1746091"/>
    <lineage>
        <taxon>Eukaryota</taxon>
        <taxon>Metamonada</taxon>
        <taxon>Anaeramoebidae</taxon>
        <taxon>Anaeramoeba</taxon>
    </lineage>
</organism>
<evidence type="ECO:0000256" key="1">
    <source>
        <dbReference type="SAM" id="Coils"/>
    </source>
</evidence>
<gene>
    <name evidence="3" type="ORF">M0812_21623</name>
</gene>
<reference evidence="3" key="1">
    <citation type="submission" date="2022-08" db="EMBL/GenBank/DDBJ databases">
        <title>Novel sulphate-reducing endosymbionts in the free-living metamonad Anaeramoeba.</title>
        <authorList>
            <person name="Jerlstrom-Hultqvist J."/>
            <person name="Cepicka I."/>
            <person name="Gallot-Lavallee L."/>
            <person name="Salas-Leiva D."/>
            <person name="Curtis B.A."/>
            <person name="Zahonova K."/>
            <person name="Pipaliya S."/>
            <person name="Dacks J."/>
            <person name="Roger A.J."/>
        </authorList>
    </citation>
    <scope>NUCLEOTIDE SEQUENCE</scope>
    <source>
        <strain evidence="3">Busselton2</strain>
    </source>
</reference>
<dbReference type="Proteomes" id="UP001146793">
    <property type="component" value="Unassembled WGS sequence"/>
</dbReference>
<evidence type="ECO:0000313" key="3">
    <source>
        <dbReference type="EMBL" id="KAJ3432680.1"/>
    </source>
</evidence>
<accession>A0AAV7YV03</accession>
<dbReference type="EMBL" id="JANTQA010000047">
    <property type="protein sequence ID" value="KAJ3432680.1"/>
    <property type="molecule type" value="Genomic_DNA"/>
</dbReference>
<protein>
    <submittedName>
        <fullName evidence="3">U-box domain-containing protein</fullName>
    </submittedName>
</protein>
<comment type="caution">
    <text evidence="3">The sequence shown here is derived from an EMBL/GenBank/DDBJ whole genome shotgun (WGS) entry which is preliminary data.</text>
</comment>